<dbReference type="InterPro" id="IPR045087">
    <property type="entry name" value="Cu-oxidase_fam"/>
</dbReference>
<feature type="domain" description="Plastocyanin-like" evidence="2">
    <location>
        <begin position="37"/>
        <end position="176"/>
    </location>
</feature>
<name>A0A0C9VZR3_SPHS4</name>
<evidence type="ECO:0000256" key="1">
    <source>
        <dbReference type="ARBA" id="ARBA00010609"/>
    </source>
</evidence>
<evidence type="ECO:0000259" key="2">
    <source>
        <dbReference type="Pfam" id="PF00394"/>
    </source>
</evidence>
<dbReference type="PANTHER" id="PTHR11709:SF511">
    <property type="entry name" value="LACCASE"/>
    <property type="match status" value="1"/>
</dbReference>
<dbReference type="OrthoDB" id="2121828at2759"/>
<evidence type="ECO:0000313" key="3">
    <source>
        <dbReference type="EMBL" id="KIJ44605.1"/>
    </source>
</evidence>
<sequence length="191" mass="20873">YRYHSHLSTQYVDGIRGALVIYDPDDAQKHLYDVDNDDTVITLSDWYHTPALISTSTPSPVPDSGLINSAGRFSGGPTVQRTRINVSQNLRYRFRIVSLSAQGAFTFQIEGHTLTIIEADGVPTVPYTVTAIQILAAQRYSAVVTANQPVDNYCVLCFSSSRDVLIGNMQGSALLRRLGVVPLAKITPTVS</sequence>
<dbReference type="Proteomes" id="UP000054279">
    <property type="component" value="Unassembled WGS sequence"/>
</dbReference>
<reference evidence="3 4" key="1">
    <citation type="submission" date="2014-06" db="EMBL/GenBank/DDBJ databases">
        <title>Evolutionary Origins and Diversification of the Mycorrhizal Mutualists.</title>
        <authorList>
            <consortium name="DOE Joint Genome Institute"/>
            <consortium name="Mycorrhizal Genomics Consortium"/>
            <person name="Kohler A."/>
            <person name="Kuo A."/>
            <person name="Nagy L.G."/>
            <person name="Floudas D."/>
            <person name="Copeland A."/>
            <person name="Barry K.W."/>
            <person name="Cichocki N."/>
            <person name="Veneault-Fourrey C."/>
            <person name="LaButti K."/>
            <person name="Lindquist E.A."/>
            <person name="Lipzen A."/>
            <person name="Lundell T."/>
            <person name="Morin E."/>
            <person name="Murat C."/>
            <person name="Riley R."/>
            <person name="Ohm R."/>
            <person name="Sun H."/>
            <person name="Tunlid A."/>
            <person name="Henrissat B."/>
            <person name="Grigoriev I.V."/>
            <person name="Hibbett D.S."/>
            <person name="Martin F."/>
        </authorList>
    </citation>
    <scope>NUCLEOTIDE SEQUENCE [LARGE SCALE GENOMIC DNA]</scope>
    <source>
        <strain evidence="3 4">SS14</strain>
    </source>
</reference>
<keyword evidence="4" id="KW-1185">Reference proteome</keyword>
<dbReference type="FunFam" id="2.60.40.420:FF:000045">
    <property type="entry name" value="Laccase 2"/>
    <property type="match status" value="1"/>
</dbReference>
<protein>
    <submittedName>
        <fullName evidence="3">Unplaced genomic scaffold SPHSTscaffold_41, whole genome shotgun sequence</fullName>
    </submittedName>
</protein>
<dbReference type="Gene3D" id="2.60.40.420">
    <property type="entry name" value="Cupredoxins - blue copper proteins"/>
    <property type="match status" value="1"/>
</dbReference>
<dbReference type="GO" id="GO:0016491">
    <property type="term" value="F:oxidoreductase activity"/>
    <property type="evidence" value="ECO:0007669"/>
    <property type="project" value="UniProtKB-ARBA"/>
</dbReference>
<dbReference type="HOGENOM" id="CLU_093363_1_0_1"/>
<dbReference type="InterPro" id="IPR008972">
    <property type="entry name" value="Cupredoxin"/>
</dbReference>
<evidence type="ECO:0000313" key="4">
    <source>
        <dbReference type="Proteomes" id="UP000054279"/>
    </source>
</evidence>
<dbReference type="AlphaFoldDB" id="A0A0C9VZR3"/>
<gene>
    <name evidence="3" type="ORF">M422DRAFT_168060</name>
</gene>
<dbReference type="PANTHER" id="PTHR11709">
    <property type="entry name" value="MULTI-COPPER OXIDASE"/>
    <property type="match status" value="1"/>
</dbReference>
<dbReference type="EMBL" id="KN837116">
    <property type="protein sequence ID" value="KIJ44605.1"/>
    <property type="molecule type" value="Genomic_DNA"/>
</dbReference>
<proteinExistence type="inferred from homology"/>
<accession>A0A0C9VZR3</accession>
<dbReference type="InterPro" id="IPR001117">
    <property type="entry name" value="Cu-oxidase_2nd"/>
</dbReference>
<comment type="similarity">
    <text evidence="1">Belongs to the multicopper oxidase family.</text>
</comment>
<organism evidence="3 4">
    <name type="scientific">Sphaerobolus stellatus (strain SS14)</name>
    <dbReference type="NCBI Taxonomy" id="990650"/>
    <lineage>
        <taxon>Eukaryota</taxon>
        <taxon>Fungi</taxon>
        <taxon>Dikarya</taxon>
        <taxon>Basidiomycota</taxon>
        <taxon>Agaricomycotina</taxon>
        <taxon>Agaricomycetes</taxon>
        <taxon>Phallomycetidae</taxon>
        <taxon>Geastrales</taxon>
        <taxon>Sphaerobolaceae</taxon>
        <taxon>Sphaerobolus</taxon>
    </lineage>
</organism>
<dbReference type="SUPFAM" id="SSF49503">
    <property type="entry name" value="Cupredoxins"/>
    <property type="match status" value="2"/>
</dbReference>
<dbReference type="Pfam" id="PF00394">
    <property type="entry name" value="Cu-oxidase"/>
    <property type="match status" value="1"/>
</dbReference>
<feature type="non-terminal residue" evidence="3">
    <location>
        <position position="1"/>
    </location>
</feature>